<evidence type="ECO:0000259" key="5">
    <source>
        <dbReference type="Pfam" id="PF13304"/>
    </source>
</evidence>
<reference evidence="6" key="1">
    <citation type="journal article" date="2020" name="mSystems">
        <title>Genome- and Community-Level Interaction Insights into Carbon Utilization and Element Cycling Functions of Hydrothermarchaeota in Hydrothermal Sediment.</title>
        <authorList>
            <person name="Zhou Z."/>
            <person name="Liu Y."/>
            <person name="Xu W."/>
            <person name="Pan J."/>
            <person name="Luo Z.H."/>
            <person name="Li M."/>
        </authorList>
    </citation>
    <scope>NUCLEOTIDE SEQUENCE [LARGE SCALE GENOMIC DNA]</scope>
    <source>
        <strain evidence="6">SpSt-10</strain>
    </source>
</reference>
<evidence type="ECO:0000256" key="1">
    <source>
        <dbReference type="ARBA" id="ARBA00004236"/>
    </source>
</evidence>
<dbReference type="GO" id="GO:0016887">
    <property type="term" value="F:ATP hydrolysis activity"/>
    <property type="evidence" value="ECO:0007669"/>
    <property type="project" value="InterPro"/>
</dbReference>
<dbReference type="Gene3D" id="3.40.50.300">
    <property type="entry name" value="P-loop containing nucleotide triphosphate hydrolases"/>
    <property type="match status" value="1"/>
</dbReference>
<evidence type="ECO:0000256" key="4">
    <source>
        <dbReference type="ARBA" id="ARBA00022840"/>
    </source>
</evidence>
<keyword evidence="3" id="KW-0547">Nucleotide-binding</keyword>
<protein>
    <submittedName>
        <fullName evidence="6">ATP-binding cassette domain-containing protein</fullName>
    </submittedName>
</protein>
<name>A0A7J3TL84_9EURY</name>
<accession>A0A7J3TL84</accession>
<comment type="subcellular location">
    <subcellularLocation>
        <location evidence="1">Cell membrane</location>
    </subcellularLocation>
</comment>
<keyword evidence="4 6" id="KW-0067">ATP-binding</keyword>
<dbReference type="InterPro" id="IPR003959">
    <property type="entry name" value="ATPase_AAA_core"/>
</dbReference>
<dbReference type="GO" id="GO:0005524">
    <property type="term" value="F:ATP binding"/>
    <property type="evidence" value="ECO:0007669"/>
    <property type="project" value="UniProtKB-KW"/>
</dbReference>
<organism evidence="6">
    <name type="scientific">Geoglobus ahangari</name>
    <dbReference type="NCBI Taxonomy" id="113653"/>
    <lineage>
        <taxon>Archaea</taxon>
        <taxon>Methanobacteriati</taxon>
        <taxon>Methanobacteriota</taxon>
        <taxon>Archaeoglobi</taxon>
        <taxon>Archaeoglobales</taxon>
        <taxon>Archaeoglobaceae</taxon>
        <taxon>Geoglobus</taxon>
    </lineage>
</organism>
<dbReference type="PANTHER" id="PTHR43553">
    <property type="entry name" value="HEAVY METAL TRANSPORTER"/>
    <property type="match status" value="1"/>
</dbReference>
<gene>
    <name evidence="6" type="ORF">ENL48_06715</name>
</gene>
<dbReference type="GO" id="GO:0043190">
    <property type="term" value="C:ATP-binding cassette (ABC) transporter complex"/>
    <property type="evidence" value="ECO:0007669"/>
    <property type="project" value="TreeGrafter"/>
</dbReference>
<dbReference type="CDD" id="cd03225">
    <property type="entry name" value="ABC_cobalt_CbiO_domain1"/>
    <property type="match status" value="1"/>
</dbReference>
<keyword evidence="2" id="KW-0813">Transport</keyword>
<dbReference type="InterPro" id="IPR050095">
    <property type="entry name" value="ECF_ABC_transporter_ATP-bd"/>
</dbReference>
<dbReference type="InterPro" id="IPR027417">
    <property type="entry name" value="P-loop_NTPase"/>
</dbReference>
<evidence type="ECO:0000313" key="6">
    <source>
        <dbReference type="EMBL" id="HHF48804.1"/>
    </source>
</evidence>
<evidence type="ECO:0000256" key="3">
    <source>
        <dbReference type="ARBA" id="ARBA00022741"/>
    </source>
</evidence>
<comment type="caution">
    <text evidence="6">The sequence shown here is derived from an EMBL/GenBank/DDBJ whole genome shotgun (WGS) entry which is preliminary data.</text>
</comment>
<dbReference type="AlphaFoldDB" id="A0A7J3TL84"/>
<dbReference type="EMBL" id="DRUC01000099">
    <property type="protein sequence ID" value="HHF48804.1"/>
    <property type="molecule type" value="Genomic_DNA"/>
</dbReference>
<proteinExistence type="predicted"/>
<sequence>MEHLRDRYPHHLSFGEKKKVAIASVVSMNPRILLLDEPTANLDPVSREELIKIIKDLNRDGMTIVIATHDTELALKSDRVMILNRKIIKEGTPKEIFSDLTLLKENGLDAPQIVKLFIKLGLEIPTDEEEAVKIIKSYLNIGPTSSKPCL</sequence>
<dbReference type="SUPFAM" id="SSF52540">
    <property type="entry name" value="P-loop containing nucleoside triphosphate hydrolases"/>
    <property type="match status" value="1"/>
</dbReference>
<evidence type="ECO:0000256" key="2">
    <source>
        <dbReference type="ARBA" id="ARBA00022448"/>
    </source>
</evidence>
<feature type="domain" description="ATPase AAA-type core" evidence="5">
    <location>
        <begin position="2"/>
        <end position="73"/>
    </location>
</feature>
<dbReference type="InterPro" id="IPR015856">
    <property type="entry name" value="ABC_transpr_CbiO/EcfA_su"/>
</dbReference>
<dbReference type="Pfam" id="PF13304">
    <property type="entry name" value="AAA_21"/>
    <property type="match status" value="1"/>
</dbReference>
<dbReference type="GO" id="GO:0042626">
    <property type="term" value="F:ATPase-coupled transmembrane transporter activity"/>
    <property type="evidence" value="ECO:0007669"/>
    <property type="project" value="TreeGrafter"/>
</dbReference>